<gene>
    <name evidence="2" type="ORF">QQF64_012190</name>
</gene>
<protein>
    <recommendedName>
        <fullName evidence="1">DUF5641 domain-containing protein</fullName>
    </recommendedName>
</protein>
<dbReference type="PANTHER" id="PTHR47331">
    <property type="entry name" value="PHD-TYPE DOMAIN-CONTAINING PROTEIN"/>
    <property type="match status" value="1"/>
</dbReference>
<reference evidence="2 3" key="1">
    <citation type="submission" date="2023-09" db="EMBL/GenBank/DDBJ databases">
        <authorList>
            <person name="Wang M."/>
        </authorList>
    </citation>
    <scope>NUCLEOTIDE SEQUENCE [LARGE SCALE GENOMIC DNA]</scope>
    <source>
        <strain evidence="2">GT-2023</strain>
        <tissue evidence="2">Liver</tissue>
    </source>
</reference>
<comment type="caution">
    <text evidence="2">The sequence shown here is derived from an EMBL/GenBank/DDBJ whole genome shotgun (WGS) entry which is preliminary data.</text>
</comment>
<dbReference type="InterPro" id="IPR040676">
    <property type="entry name" value="DUF5641"/>
</dbReference>
<dbReference type="Pfam" id="PF18701">
    <property type="entry name" value="DUF5641"/>
    <property type="match status" value="1"/>
</dbReference>
<organism evidence="2 3">
    <name type="scientific">Cirrhinus molitorella</name>
    <name type="common">mud carp</name>
    <dbReference type="NCBI Taxonomy" id="172907"/>
    <lineage>
        <taxon>Eukaryota</taxon>
        <taxon>Metazoa</taxon>
        <taxon>Chordata</taxon>
        <taxon>Craniata</taxon>
        <taxon>Vertebrata</taxon>
        <taxon>Euteleostomi</taxon>
        <taxon>Actinopterygii</taxon>
        <taxon>Neopterygii</taxon>
        <taxon>Teleostei</taxon>
        <taxon>Ostariophysi</taxon>
        <taxon>Cypriniformes</taxon>
        <taxon>Cyprinidae</taxon>
        <taxon>Labeoninae</taxon>
        <taxon>Labeonini</taxon>
        <taxon>Cirrhinus</taxon>
    </lineage>
</organism>
<dbReference type="EMBL" id="JAYMGO010000018">
    <property type="protein sequence ID" value="KAL1256645.1"/>
    <property type="molecule type" value="Genomic_DNA"/>
</dbReference>
<keyword evidence="3" id="KW-1185">Reference proteome</keyword>
<sequence>MQCQINRFWRSWSQFAGPNLFVGDKWHTLQRNIAVGDIVWLCDQNALRGQFKLGRVVSVNPDSRGVVRDVNVKIVPSYCVSVTKPEVRPIKSAASKHPTSKVQKDFQSIILHRDVRRLVVLLPVEEQAGGPEKKF</sequence>
<evidence type="ECO:0000313" key="3">
    <source>
        <dbReference type="Proteomes" id="UP001558613"/>
    </source>
</evidence>
<proteinExistence type="predicted"/>
<accession>A0ABR3LWD5</accession>
<name>A0ABR3LWD5_9TELE</name>
<feature type="domain" description="DUF5641" evidence="1">
    <location>
        <begin position="4"/>
        <end position="78"/>
    </location>
</feature>
<dbReference type="Proteomes" id="UP001558613">
    <property type="component" value="Unassembled WGS sequence"/>
</dbReference>
<evidence type="ECO:0000313" key="2">
    <source>
        <dbReference type="EMBL" id="KAL1256645.1"/>
    </source>
</evidence>
<evidence type="ECO:0000259" key="1">
    <source>
        <dbReference type="Pfam" id="PF18701"/>
    </source>
</evidence>